<organism evidence="1 2">
    <name type="scientific">Emticicia agri</name>
    <dbReference type="NCBI Taxonomy" id="2492393"/>
    <lineage>
        <taxon>Bacteria</taxon>
        <taxon>Pseudomonadati</taxon>
        <taxon>Bacteroidota</taxon>
        <taxon>Cytophagia</taxon>
        <taxon>Cytophagales</taxon>
        <taxon>Leadbetterellaceae</taxon>
        <taxon>Emticicia</taxon>
    </lineage>
</organism>
<dbReference type="Proteomes" id="UP000293162">
    <property type="component" value="Unassembled WGS sequence"/>
</dbReference>
<dbReference type="InterPro" id="IPR012341">
    <property type="entry name" value="6hp_glycosidase-like_sf"/>
</dbReference>
<dbReference type="EMBL" id="SEWF01000057">
    <property type="protein sequence ID" value="RYU93078.1"/>
    <property type="molecule type" value="Genomic_DNA"/>
</dbReference>
<sequence length="712" mass="81810">MIFLSRLIKLYLLIVFPLIGFAQKINREALVNRHTIVVKSLDTLSSLTVGNGSFAFTVDATGLQTFPDYYANGIPLGTQSDWGWHSFPNKENYNIEEGFKEMESHGRKVIYTPQFSEPNRKRDAVNFLRQNPHRIHLGNIGFELYKKDGTKADVSDIIQINQILNLWTGEISSQFIFDGQPVHVKTICHQQKDLIGVSVDSPLLKTNQLLIRIRIPFPTDKFLDSGNNWTNTDKHNSIITKQGEKRVVVQHRINDLNYVIGFSSSLNVQSQIKQPHYFTIQPSTSATNWSFTCDFSEKANNSVPLNFAAVVTNSQQGWNKFWNSGGAVDFSGSTDKRAKELERRIILSQYLTKVQGTTNTPPQETGLTYNSWFGKPHLEMHWWHGVHFALWGRIELLEKSLDWYKIALPTARKIAKRQGFRGARWQKMTDNKGGETSSSVGSYLIWQQPHIITFAELCYREKPTRQTLEKYSELIFETANFMASYAFFDTQKGKYILGKGLIPAQERFKPEDTYNPSYELNYWYWALNTAQNWRKRLGLKPEKSWQEVIDKLSPLPVKDEVYLATESAQDSYTNPLFLTDHPSVLGTLGMLPETPMIDKGIMKNTFEKVWNVWHWEDTWGWDFPMVAMTATRLGMPKYALDGLLMNIRTNTYLNNGHNFQDQRLRLYMPGNGGLLTAVALMCAGYDDCKEVNPGFPTDGTWKVKWEGLKKFF</sequence>
<dbReference type="GO" id="GO:0005975">
    <property type="term" value="P:carbohydrate metabolic process"/>
    <property type="evidence" value="ECO:0007669"/>
    <property type="project" value="InterPro"/>
</dbReference>
<evidence type="ECO:0000313" key="1">
    <source>
        <dbReference type="EMBL" id="RYU93078.1"/>
    </source>
</evidence>
<name>A0A4Q5LTV8_9BACT</name>
<dbReference type="OrthoDB" id="127395at2"/>
<reference evidence="1 2" key="1">
    <citation type="submission" date="2019-02" db="EMBL/GenBank/DDBJ databases">
        <title>Bacterial novel species Emticicia sp. 17J42-9 isolated from soil.</title>
        <authorList>
            <person name="Jung H.-Y."/>
        </authorList>
    </citation>
    <scope>NUCLEOTIDE SEQUENCE [LARGE SCALE GENOMIC DNA]</scope>
    <source>
        <strain evidence="1 2">17J42-9</strain>
    </source>
</reference>
<protein>
    <recommendedName>
        <fullName evidence="3">Glycoside hydrolase family 65</fullName>
    </recommendedName>
</protein>
<evidence type="ECO:0000313" key="2">
    <source>
        <dbReference type="Proteomes" id="UP000293162"/>
    </source>
</evidence>
<keyword evidence="2" id="KW-1185">Reference proteome</keyword>
<dbReference type="AlphaFoldDB" id="A0A4Q5LTV8"/>
<dbReference type="InterPro" id="IPR008928">
    <property type="entry name" value="6-hairpin_glycosidase_sf"/>
</dbReference>
<dbReference type="SUPFAM" id="SSF48208">
    <property type="entry name" value="Six-hairpin glycosidases"/>
    <property type="match status" value="1"/>
</dbReference>
<dbReference type="Gene3D" id="1.50.10.10">
    <property type="match status" value="1"/>
</dbReference>
<proteinExistence type="predicted"/>
<accession>A0A4Q5LTV8</accession>
<comment type="caution">
    <text evidence="1">The sequence shown here is derived from an EMBL/GenBank/DDBJ whole genome shotgun (WGS) entry which is preliminary data.</text>
</comment>
<gene>
    <name evidence="1" type="ORF">EWM59_23900</name>
</gene>
<evidence type="ECO:0008006" key="3">
    <source>
        <dbReference type="Google" id="ProtNLM"/>
    </source>
</evidence>